<evidence type="ECO:0000313" key="2">
    <source>
        <dbReference type="EMBL" id="CAD8955791.1"/>
    </source>
</evidence>
<dbReference type="EMBL" id="HBFX01017098">
    <property type="protein sequence ID" value="CAD8955791.1"/>
    <property type="molecule type" value="Transcribed_RNA"/>
</dbReference>
<feature type="compositionally biased region" description="Basic and acidic residues" evidence="1">
    <location>
        <begin position="247"/>
        <end position="261"/>
    </location>
</feature>
<sequence>MVEYFTGSTVPDGERMTQEEFSLMGKPWIKPTKGMRVGLSHLAPKFVREMTHSLPRGKNRLGRIQQVHANPLDGSVWADVMWDAFDDEPPAFHTGYHCGKFGNFHLVLKDQRILSDVRQNLDETLPEKERGKLPLRITDSSRNFARPPTVQSSGMHTTETLDRLKTPARLFHAAQTVEWNLDPQGSEKTNERLKVEMQFWQQTKKEERERMKDEGSAGQETGRARNKPQTAPAELTKGKYSAGGQIDQRKDGSDIGRERGKAPPLPEKGAPTHLVRESLRKI</sequence>
<organism evidence="2">
    <name type="scientific">Hemiselmis andersenii</name>
    <name type="common">Cryptophyte alga</name>
    <dbReference type="NCBI Taxonomy" id="464988"/>
    <lineage>
        <taxon>Eukaryota</taxon>
        <taxon>Cryptophyceae</taxon>
        <taxon>Cryptomonadales</taxon>
        <taxon>Hemiselmidaceae</taxon>
        <taxon>Hemiselmis</taxon>
    </lineage>
</organism>
<gene>
    <name evidence="2" type="ORF">HAND00432_LOCUS10329</name>
</gene>
<protein>
    <submittedName>
        <fullName evidence="2">Uncharacterized protein</fullName>
    </submittedName>
</protein>
<dbReference type="AlphaFoldDB" id="A0A7S1DS20"/>
<feature type="region of interest" description="Disordered" evidence="1">
    <location>
        <begin position="203"/>
        <end position="282"/>
    </location>
</feature>
<proteinExistence type="predicted"/>
<evidence type="ECO:0000256" key="1">
    <source>
        <dbReference type="SAM" id="MobiDB-lite"/>
    </source>
</evidence>
<feature type="compositionally biased region" description="Basic and acidic residues" evidence="1">
    <location>
        <begin position="203"/>
        <end position="215"/>
    </location>
</feature>
<name>A0A7S1DS20_HEMAN</name>
<reference evidence="2" key="1">
    <citation type="submission" date="2021-01" db="EMBL/GenBank/DDBJ databases">
        <authorList>
            <person name="Corre E."/>
            <person name="Pelletier E."/>
            <person name="Niang G."/>
            <person name="Scheremetjew M."/>
            <person name="Finn R."/>
            <person name="Kale V."/>
            <person name="Holt S."/>
            <person name="Cochrane G."/>
            <person name="Meng A."/>
            <person name="Brown T."/>
            <person name="Cohen L."/>
        </authorList>
    </citation>
    <scope>NUCLEOTIDE SEQUENCE</scope>
    <source>
        <strain evidence="2">CCMP644</strain>
    </source>
</reference>
<accession>A0A7S1DS20</accession>